<dbReference type="Proteomes" id="UP000253472">
    <property type="component" value="Unassembled WGS sequence"/>
</dbReference>
<dbReference type="SUPFAM" id="SSF52343">
    <property type="entry name" value="Ferredoxin reductase-like, C-terminal NADP-linked domain"/>
    <property type="match status" value="1"/>
</dbReference>
<dbReference type="SUPFAM" id="SSF63380">
    <property type="entry name" value="Riboflavin synthase domain-like"/>
    <property type="match status" value="1"/>
</dbReference>
<evidence type="ECO:0000313" key="19">
    <source>
        <dbReference type="EMBL" id="RCK65016.1"/>
    </source>
</evidence>
<keyword evidence="6" id="KW-0285">Flavoprotein</keyword>
<feature type="chain" id="PRO_5016825964" description="ferric-chelate reductase (NADPH)" evidence="17">
    <location>
        <begin position="17"/>
        <end position="696"/>
    </location>
</feature>
<evidence type="ECO:0000256" key="2">
    <source>
        <dbReference type="ARBA" id="ARBA00006278"/>
    </source>
</evidence>
<comment type="similarity">
    <text evidence="2">Belongs to the ferric reductase (FRE) family.</text>
</comment>
<dbReference type="OrthoDB" id="167398at2759"/>
<feature type="transmembrane region" description="Helical" evidence="16">
    <location>
        <begin position="158"/>
        <end position="178"/>
    </location>
</feature>
<dbReference type="GO" id="GO:0005886">
    <property type="term" value="C:plasma membrane"/>
    <property type="evidence" value="ECO:0007669"/>
    <property type="project" value="UniProtKB-SubCell"/>
</dbReference>
<dbReference type="InterPro" id="IPR013130">
    <property type="entry name" value="Fe3_Rdtase_TM_dom"/>
</dbReference>
<dbReference type="PANTHER" id="PTHR32361:SF9">
    <property type="entry name" value="FERRIC REDUCTASE TRANSMEMBRANE COMPONENT 3-RELATED"/>
    <property type="match status" value="1"/>
</dbReference>
<evidence type="ECO:0000256" key="16">
    <source>
        <dbReference type="SAM" id="Phobius"/>
    </source>
</evidence>
<comment type="catalytic activity">
    <reaction evidence="15">
        <text>2 a Fe(II)-siderophore + NADP(+) + H(+) = 2 a Fe(III)-siderophore + NADPH</text>
        <dbReference type="Rhea" id="RHEA:28795"/>
        <dbReference type="Rhea" id="RHEA-COMP:11342"/>
        <dbReference type="Rhea" id="RHEA-COMP:11344"/>
        <dbReference type="ChEBI" id="CHEBI:15378"/>
        <dbReference type="ChEBI" id="CHEBI:29033"/>
        <dbReference type="ChEBI" id="CHEBI:29034"/>
        <dbReference type="ChEBI" id="CHEBI:57783"/>
        <dbReference type="ChEBI" id="CHEBI:58349"/>
        <dbReference type="EC" id="1.16.1.9"/>
    </reaction>
</comment>
<evidence type="ECO:0000256" key="12">
    <source>
        <dbReference type="ARBA" id="ARBA00023065"/>
    </source>
</evidence>
<sequence length="696" mass="79254">MMLFTVFIVIVSYVSTSVVAHGAKFELYGSGLVFWACDYETSQAATFCDDGLEYLECLCSNKNGLATMVGCMAYNNRNTSKALKIAEESCENYGNVTLPEGWFDESYQYFLENAVEPSTIPDFNATVAIDVPLKFNATEMDLYYDGYVQFLGNYDNSFYYGAGALGYWLLVMVIEGVVNWSKFLFPSFVKKLTFAPITWWRQYVSMPATFRRKRAQELPLLKIFDCLIPSRYETLVLIGFYAYIIAIHCIKLHYVEGVPIFDSKHEFLLRVIADRTGIIATVMMPLVFLFGGRNNIMQWLTGMSYNQFMTYHRHIARVMFMLIVIHAVNFTIIEGEYYAEAAAETYFHWGIIATVAGGIIMIQGMLFFRRRWYEIFLLIHILMAGFWIGGAWVHVDDLGYVWFCYATAAPWIFDRAVRIGRLIAFGFPKAQVTLLANETLRVVVPRPSYWKSIPGGHAFIHFIRPSCFWQNHPFTFVDTPDGKNIVLYCKVKGGMTHGLYQYLAQLPGQSASITVTIEGPYGEATPARYADTAVFVAGGNGIPGIYSEVMDMARRLPADSKQIMRLIWVIRDYHSLEWFQDELEYLKNTNIHTTVYVTRPTLCLGTDDDKKIGEKDSCDDDKASIKSRLSHIEFREGRPCIAEIVADEIADSCGAVAFVSCGHPVMVDEVRYFTAQSVSNPEHKRVDFFEQLQVWA</sequence>
<feature type="transmembrane region" description="Helical" evidence="16">
    <location>
        <begin position="375"/>
        <end position="393"/>
    </location>
</feature>
<dbReference type="EC" id="1.16.1.9" evidence="3"/>
<feature type="transmembrane region" description="Helical" evidence="16">
    <location>
        <begin position="235"/>
        <end position="255"/>
    </location>
</feature>
<dbReference type="Pfam" id="PF08030">
    <property type="entry name" value="NAD_binding_6"/>
    <property type="match status" value="1"/>
</dbReference>
<keyword evidence="7 16" id="KW-0812">Transmembrane</keyword>
<evidence type="ECO:0000259" key="18">
    <source>
        <dbReference type="PROSITE" id="PS51384"/>
    </source>
</evidence>
<keyword evidence="12" id="KW-0406">Ion transport</keyword>
<keyword evidence="14" id="KW-0325">Glycoprotein</keyword>
<dbReference type="Pfam" id="PF01794">
    <property type="entry name" value="Ferric_reduct"/>
    <property type="match status" value="1"/>
</dbReference>
<dbReference type="InterPro" id="IPR051410">
    <property type="entry name" value="Ferric/Cupric_Reductase"/>
</dbReference>
<gene>
    <name evidence="19" type="primary">CFL1_5</name>
    <name evidence="19" type="ORF">Cantr_00766</name>
</gene>
<keyword evidence="10 16" id="KW-1133">Transmembrane helix</keyword>
<feature type="transmembrane region" description="Helical" evidence="16">
    <location>
        <begin position="345"/>
        <end position="368"/>
    </location>
</feature>
<evidence type="ECO:0000313" key="20">
    <source>
        <dbReference type="Proteomes" id="UP000253472"/>
    </source>
</evidence>
<evidence type="ECO:0000256" key="9">
    <source>
        <dbReference type="ARBA" id="ARBA00022982"/>
    </source>
</evidence>
<evidence type="ECO:0000256" key="14">
    <source>
        <dbReference type="ARBA" id="ARBA00023180"/>
    </source>
</evidence>
<keyword evidence="9" id="KW-0249">Electron transport</keyword>
<keyword evidence="11" id="KW-0560">Oxidoreductase</keyword>
<evidence type="ECO:0000256" key="5">
    <source>
        <dbReference type="ARBA" id="ARBA00022475"/>
    </source>
</evidence>
<dbReference type="SFLD" id="SFLDS00052">
    <property type="entry name" value="Ferric_Reductase_Domain"/>
    <property type="match status" value="1"/>
</dbReference>
<dbReference type="PROSITE" id="PS51384">
    <property type="entry name" value="FAD_FR"/>
    <property type="match status" value="1"/>
</dbReference>
<dbReference type="Gene3D" id="3.40.50.80">
    <property type="entry name" value="Nucleotide-binding domain of ferredoxin-NADP reductase (FNR) module"/>
    <property type="match status" value="1"/>
</dbReference>
<dbReference type="GO" id="GO:0052851">
    <property type="term" value="F:ferric-chelate reductase (NADPH) activity"/>
    <property type="evidence" value="ECO:0007669"/>
    <property type="project" value="UniProtKB-EC"/>
</dbReference>
<evidence type="ECO:0000256" key="13">
    <source>
        <dbReference type="ARBA" id="ARBA00023136"/>
    </source>
</evidence>
<evidence type="ECO:0000256" key="8">
    <source>
        <dbReference type="ARBA" id="ARBA00022827"/>
    </source>
</evidence>
<dbReference type="AlphaFoldDB" id="A0A367YGM0"/>
<evidence type="ECO:0000256" key="6">
    <source>
        <dbReference type="ARBA" id="ARBA00022630"/>
    </source>
</evidence>
<dbReference type="Pfam" id="PF08022">
    <property type="entry name" value="FAD_binding_8"/>
    <property type="match status" value="1"/>
</dbReference>
<dbReference type="EMBL" id="QLNQ01000021">
    <property type="protein sequence ID" value="RCK65016.1"/>
    <property type="molecule type" value="Genomic_DNA"/>
</dbReference>
<keyword evidence="17" id="KW-0732">Signal</keyword>
<feature type="domain" description="FAD-binding FR-type" evidence="18">
    <location>
        <begin position="409"/>
        <end position="527"/>
    </location>
</feature>
<evidence type="ECO:0000256" key="3">
    <source>
        <dbReference type="ARBA" id="ARBA00012668"/>
    </source>
</evidence>
<keyword evidence="5" id="KW-1003">Cell membrane</keyword>
<dbReference type="InterPro" id="IPR017938">
    <property type="entry name" value="Riboflavin_synthase-like_b-brl"/>
</dbReference>
<keyword evidence="20" id="KW-1185">Reference proteome</keyword>
<dbReference type="InterPro" id="IPR017927">
    <property type="entry name" value="FAD-bd_FR_type"/>
</dbReference>
<keyword evidence="8" id="KW-0274">FAD</keyword>
<keyword evidence="4" id="KW-0813">Transport</keyword>
<dbReference type="PANTHER" id="PTHR32361">
    <property type="entry name" value="FERRIC/CUPRIC REDUCTASE TRANSMEMBRANE COMPONENT"/>
    <property type="match status" value="1"/>
</dbReference>
<feature type="transmembrane region" description="Helical" evidence="16">
    <location>
        <begin position="275"/>
        <end position="293"/>
    </location>
</feature>
<keyword evidence="13 16" id="KW-0472">Membrane</keyword>
<evidence type="ECO:0000256" key="4">
    <source>
        <dbReference type="ARBA" id="ARBA00022448"/>
    </source>
</evidence>
<evidence type="ECO:0000256" key="10">
    <source>
        <dbReference type="ARBA" id="ARBA00022989"/>
    </source>
</evidence>
<reference evidence="19 20" key="1">
    <citation type="submission" date="2018-06" db="EMBL/GenBank/DDBJ databases">
        <title>Whole genome sequencing of Candida tropicalis (genome annotated by CSBL at Korea University).</title>
        <authorList>
            <person name="Ahn J."/>
        </authorList>
    </citation>
    <scope>NUCLEOTIDE SEQUENCE [LARGE SCALE GENOMIC DNA]</scope>
    <source>
        <strain evidence="19 20">ATCC 20962</strain>
    </source>
</reference>
<dbReference type="InterPro" id="IPR013121">
    <property type="entry name" value="Fe_red_NAD-bd_6"/>
</dbReference>
<evidence type="ECO:0000256" key="7">
    <source>
        <dbReference type="ARBA" id="ARBA00022692"/>
    </source>
</evidence>
<evidence type="ECO:0000256" key="11">
    <source>
        <dbReference type="ARBA" id="ARBA00023002"/>
    </source>
</evidence>
<dbReference type="STRING" id="5486.A0A367YGM0"/>
<dbReference type="SFLD" id="SFLDG01168">
    <property type="entry name" value="Ferric_reductase_subgroup_(FRE"/>
    <property type="match status" value="1"/>
</dbReference>
<dbReference type="GO" id="GO:0015677">
    <property type="term" value="P:copper ion import"/>
    <property type="evidence" value="ECO:0007669"/>
    <property type="project" value="TreeGrafter"/>
</dbReference>
<dbReference type="CDD" id="cd06186">
    <property type="entry name" value="NOX_Duox_like_FAD_NADP"/>
    <property type="match status" value="1"/>
</dbReference>
<dbReference type="InterPro" id="IPR013112">
    <property type="entry name" value="FAD-bd_8"/>
</dbReference>
<comment type="caution">
    <text evidence="19">The sequence shown here is derived from an EMBL/GenBank/DDBJ whole genome shotgun (WGS) entry which is preliminary data.</text>
</comment>
<evidence type="ECO:0000256" key="17">
    <source>
        <dbReference type="SAM" id="SignalP"/>
    </source>
</evidence>
<dbReference type="InterPro" id="IPR039261">
    <property type="entry name" value="FNR_nucleotide-bd"/>
</dbReference>
<dbReference type="GO" id="GO:0006879">
    <property type="term" value="P:intracellular iron ion homeostasis"/>
    <property type="evidence" value="ECO:0007669"/>
    <property type="project" value="TreeGrafter"/>
</dbReference>
<feature type="transmembrane region" description="Helical" evidence="16">
    <location>
        <begin position="314"/>
        <end position="333"/>
    </location>
</feature>
<protein>
    <recommendedName>
        <fullName evidence="3">ferric-chelate reductase (NADPH)</fullName>
        <ecNumber evidence="3">1.16.1.9</ecNumber>
    </recommendedName>
</protein>
<proteinExistence type="inferred from homology"/>
<evidence type="ECO:0000256" key="15">
    <source>
        <dbReference type="ARBA" id="ARBA00048483"/>
    </source>
</evidence>
<dbReference type="GO" id="GO:0006826">
    <property type="term" value="P:iron ion transport"/>
    <property type="evidence" value="ECO:0007669"/>
    <property type="project" value="TreeGrafter"/>
</dbReference>
<feature type="signal peptide" evidence="17">
    <location>
        <begin position="1"/>
        <end position="16"/>
    </location>
</feature>
<name>A0A367YGM0_9ASCO</name>
<organism evidence="19 20">
    <name type="scientific">Candida viswanathii</name>
    <dbReference type="NCBI Taxonomy" id="5486"/>
    <lineage>
        <taxon>Eukaryota</taxon>
        <taxon>Fungi</taxon>
        <taxon>Dikarya</taxon>
        <taxon>Ascomycota</taxon>
        <taxon>Saccharomycotina</taxon>
        <taxon>Pichiomycetes</taxon>
        <taxon>Debaryomycetaceae</taxon>
        <taxon>Candida/Lodderomyces clade</taxon>
        <taxon>Candida</taxon>
    </lineage>
</organism>
<evidence type="ECO:0000256" key="1">
    <source>
        <dbReference type="ARBA" id="ARBA00004651"/>
    </source>
</evidence>
<comment type="subcellular location">
    <subcellularLocation>
        <location evidence="1">Cell membrane</location>
        <topology evidence="1">Multi-pass membrane protein</topology>
    </subcellularLocation>
</comment>
<accession>A0A367YGM0</accession>